<dbReference type="PANTHER" id="PTHR12993">
    <property type="entry name" value="N-ACETYLGLUCOSAMINYL-PHOSPHATIDYLINOSITOL DE-N-ACETYLASE-RELATED"/>
    <property type="match status" value="1"/>
</dbReference>
<dbReference type="EMBL" id="BAAAOS010000073">
    <property type="protein sequence ID" value="GAA1619857.1"/>
    <property type="molecule type" value="Genomic_DNA"/>
</dbReference>
<comment type="caution">
    <text evidence="2">The sequence shown here is derived from an EMBL/GenBank/DDBJ whole genome shotgun (WGS) entry which is preliminary data.</text>
</comment>
<dbReference type="InterPro" id="IPR003737">
    <property type="entry name" value="GlcNAc_PI_deacetylase-related"/>
</dbReference>
<keyword evidence="3" id="KW-1185">Reference proteome</keyword>
<evidence type="ECO:0000313" key="3">
    <source>
        <dbReference type="Proteomes" id="UP001500393"/>
    </source>
</evidence>
<dbReference type="Proteomes" id="UP001500393">
    <property type="component" value="Unassembled WGS sequence"/>
</dbReference>
<protein>
    <submittedName>
        <fullName evidence="2">PIG-L family deacetylase</fullName>
    </submittedName>
</protein>
<dbReference type="Gene3D" id="3.40.50.10320">
    <property type="entry name" value="LmbE-like"/>
    <property type="match status" value="1"/>
</dbReference>
<reference evidence="2 3" key="1">
    <citation type="journal article" date="2019" name="Int. J. Syst. Evol. Microbiol.">
        <title>The Global Catalogue of Microorganisms (GCM) 10K type strain sequencing project: providing services to taxonomists for standard genome sequencing and annotation.</title>
        <authorList>
            <consortium name="The Broad Institute Genomics Platform"/>
            <consortium name="The Broad Institute Genome Sequencing Center for Infectious Disease"/>
            <person name="Wu L."/>
            <person name="Ma J."/>
        </authorList>
    </citation>
    <scope>NUCLEOTIDE SEQUENCE [LARGE SCALE GENOMIC DNA]</scope>
    <source>
        <strain evidence="2 3">JCM 14969</strain>
    </source>
</reference>
<accession>A0ABN2EXD4</accession>
<dbReference type="RefSeq" id="WP_344222668.1">
    <property type="nucleotide sequence ID" value="NZ_BAAAOS010000073.1"/>
</dbReference>
<dbReference type="PANTHER" id="PTHR12993:SF11">
    <property type="entry name" value="N-ACETYLGLUCOSAMINYL-PHOSPHATIDYLINOSITOL DE-N-ACETYLASE"/>
    <property type="match status" value="1"/>
</dbReference>
<proteinExistence type="predicted"/>
<keyword evidence="1" id="KW-0862">Zinc</keyword>
<dbReference type="SUPFAM" id="SSF102588">
    <property type="entry name" value="LmbE-like"/>
    <property type="match status" value="1"/>
</dbReference>
<evidence type="ECO:0000256" key="1">
    <source>
        <dbReference type="ARBA" id="ARBA00022833"/>
    </source>
</evidence>
<dbReference type="Pfam" id="PF02585">
    <property type="entry name" value="PIG-L"/>
    <property type="match status" value="1"/>
</dbReference>
<name>A0ABN2EXD4_9ACTN</name>
<gene>
    <name evidence="2" type="ORF">GCM10009789_86890</name>
</gene>
<organism evidence="2 3">
    <name type="scientific">Kribbella sancticallisti</name>
    <dbReference type="NCBI Taxonomy" id="460087"/>
    <lineage>
        <taxon>Bacteria</taxon>
        <taxon>Bacillati</taxon>
        <taxon>Actinomycetota</taxon>
        <taxon>Actinomycetes</taxon>
        <taxon>Propionibacteriales</taxon>
        <taxon>Kribbellaceae</taxon>
        <taxon>Kribbella</taxon>
    </lineage>
</organism>
<dbReference type="InterPro" id="IPR024078">
    <property type="entry name" value="LmbE-like_dom_sf"/>
</dbReference>
<evidence type="ECO:0000313" key="2">
    <source>
        <dbReference type="EMBL" id="GAA1619857.1"/>
    </source>
</evidence>
<sequence>MAIGVSPDDNDEVYTLAVVVAHPDDDAYGIAGTVALHAAEDGFRFVLVHATDGEGGDIRPGFPATPETLGRIRRAEDEAAWRAVGRSPDRHVWLGYQDGEVDRAPFDELVDAVWAVLEEEQPAVVFTFGPDGIFGHPDHIAIGAATDAAFTRGAALDGPAFRRLLHGAVPESVFRRWNTQRADLGLTVFDPTLKYHMRGVPDEDIGVVVDCREVADRIVSGLLEHRSQHHVMSDDPDDVARWQRVVSREWHVVAWPPRGVAKPHLTDVFQGLT</sequence>